<dbReference type="AlphaFoldDB" id="W7YSV3"/>
<evidence type="ECO:0000256" key="1">
    <source>
        <dbReference type="SAM" id="MobiDB-lite"/>
    </source>
</evidence>
<reference evidence="2 3" key="1">
    <citation type="journal article" date="2014" name="Genome Announc.">
        <title>Draft Genome Sequence of Cytophaga fermentans JCM 21142T, a Facultative Anaerobe Isolated from Marine Mud.</title>
        <authorList>
            <person name="Starns D."/>
            <person name="Oshima K."/>
            <person name="Suda W."/>
            <person name="Iino T."/>
            <person name="Yuki M."/>
            <person name="Inoue J."/>
            <person name="Kitamura K."/>
            <person name="Iida T."/>
            <person name="Darby A."/>
            <person name="Hattori M."/>
            <person name="Ohkuma M."/>
        </authorList>
    </citation>
    <scope>NUCLEOTIDE SEQUENCE [LARGE SCALE GENOMIC DNA]</scope>
    <source>
        <strain evidence="2 3">JCM 21142</strain>
    </source>
</reference>
<organism evidence="2 3">
    <name type="scientific">Saccharicrinis fermentans DSM 9555 = JCM 21142</name>
    <dbReference type="NCBI Taxonomy" id="869213"/>
    <lineage>
        <taxon>Bacteria</taxon>
        <taxon>Pseudomonadati</taxon>
        <taxon>Bacteroidota</taxon>
        <taxon>Bacteroidia</taxon>
        <taxon>Marinilabiliales</taxon>
        <taxon>Marinilabiliaceae</taxon>
        <taxon>Saccharicrinis</taxon>
    </lineage>
</organism>
<comment type="caution">
    <text evidence="2">The sequence shown here is derived from an EMBL/GenBank/DDBJ whole genome shotgun (WGS) entry which is preliminary data.</text>
</comment>
<feature type="region of interest" description="Disordered" evidence="1">
    <location>
        <begin position="1"/>
        <end position="20"/>
    </location>
</feature>
<evidence type="ECO:0000313" key="2">
    <source>
        <dbReference type="EMBL" id="GAF05549.1"/>
    </source>
</evidence>
<evidence type="ECO:0000313" key="3">
    <source>
        <dbReference type="Proteomes" id="UP000019402"/>
    </source>
</evidence>
<keyword evidence="3" id="KW-1185">Reference proteome</keyword>
<feature type="compositionally biased region" description="Polar residues" evidence="1">
    <location>
        <begin position="7"/>
        <end position="20"/>
    </location>
</feature>
<protein>
    <submittedName>
        <fullName evidence="2">Uncharacterized protein</fullName>
    </submittedName>
</protein>
<accession>W7YSV3</accession>
<proteinExistence type="predicted"/>
<dbReference type="Proteomes" id="UP000019402">
    <property type="component" value="Unassembled WGS sequence"/>
</dbReference>
<sequence>MLISCKTMDQTAPSNATSTYPVPQIKSNTIGHNETMVSGHLIKKKGSEYFIIDSILMRGNSAPVISRGEKISIHKFLNDKPPLLEKVDGILISKVANQAHAIIWNFKLIKE</sequence>
<dbReference type="EMBL" id="BAMD01000095">
    <property type="protein sequence ID" value="GAF05549.1"/>
    <property type="molecule type" value="Genomic_DNA"/>
</dbReference>
<name>W7YSV3_9BACT</name>
<gene>
    <name evidence="2" type="ORF">JCM21142_104289</name>
</gene>